<keyword evidence="8" id="KW-1185">Reference proteome</keyword>
<feature type="transmembrane region" description="Helical" evidence="6">
    <location>
        <begin position="473"/>
        <end position="491"/>
    </location>
</feature>
<proteinExistence type="inferred from homology"/>
<evidence type="ECO:0000313" key="7">
    <source>
        <dbReference type="EMBL" id="KAH8701630.1"/>
    </source>
</evidence>
<dbReference type="NCBIfam" id="TIGR00800">
    <property type="entry name" value="ncs1"/>
    <property type="match status" value="1"/>
</dbReference>
<dbReference type="GO" id="GO:0005886">
    <property type="term" value="C:plasma membrane"/>
    <property type="evidence" value="ECO:0007669"/>
    <property type="project" value="TreeGrafter"/>
</dbReference>
<evidence type="ECO:0000256" key="6">
    <source>
        <dbReference type="SAM" id="Phobius"/>
    </source>
</evidence>
<feature type="transmembrane region" description="Helical" evidence="6">
    <location>
        <begin position="169"/>
        <end position="190"/>
    </location>
</feature>
<sequence>MKFLAPHWSRLRLPQTESSFLRGNVRWTNKDLDPVPPDMRKWTVLSFVGYWMSDSFSVANWQLASSILAIGLSWKESLGMVALGFFILSIVIAMNGAIGAIYHVPFPVISRASWGFWGSYIPIISRLILAVFWFATQVVNGGNSVAVMIGAIWPSFLNIPNALPADEGITTQGMVGFFLFWLLQIPFLLLHPNKLRWLFLVKSIIVPVAWIAMLIWAFVATSNGGDLFSQKSQLTGSSYSWAMMSSLTSVIGNYATLSVNQADFSRYSCVNPRWHILYVFLLPTVFTFIAFIGIAVSSAGQARYHTESIPWDPNVLVSLWSSRACRFFAAFSFALAALGSNISANSLSAANDFTALAPQYLDIRRGQLLCALLAWALVPWKILASAGNFLNFMAAYAVFLGPIAAIMLCDYWIVKRRKYNCMALYQPMSIYRYTGGFNCHALIAFVVGATPSLPGLMHSVNSRIEIGVGVHPYEFGWLLGFFGSTIVYLGLNHWFPYANANIPTAVLPDDTLDASVASEGSVALEFDSVVNDQEKGPREKTTDL</sequence>
<feature type="transmembrane region" description="Helical" evidence="6">
    <location>
        <begin position="81"/>
        <end position="102"/>
    </location>
</feature>
<accession>A0AAD4PYK9</accession>
<dbReference type="CDD" id="cd11482">
    <property type="entry name" value="SLC-NCS1sbd_NRT1-like"/>
    <property type="match status" value="1"/>
</dbReference>
<evidence type="ECO:0000256" key="3">
    <source>
        <dbReference type="ARBA" id="ARBA00022692"/>
    </source>
</evidence>
<keyword evidence="3 6" id="KW-0812">Transmembrane</keyword>
<evidence type="ECO:0000313" key="8">
    <source>
        <dbReference type="Proteomes" id="UP001201262"/>
    </source>
</evidence>
<feature type="transmembrane region" description="Helical" evidence="6">
    <location>
        <begin position="239"/>
        <end position="257"/>
    </location>
</feature>
<gene>
    <name evidence="7" type="ORF">BGW36DRAFT_371224</name>
</gene>
<dbReference type="Pfam" id="PF02133">
    <property type="entry name" value="Transp_cyt_pur"/>
    <property type="match status" value="1"/>
</dbReference>
<evidence type="ECO:0000256" key="4">
    <source>
        <dbReference type="ARBA" id="ARBA00022989"/>
    </source>
</evidence>
<feature type="transmembrane region" description="Helical" evidence="6">
    <location>
        <begin position="368"/>
        <end position="387"/>
    </location>
</feature>
<comment type="subcellular location">
    <subcellularLocation>
        <location evidence="1">Membrane</location>
        <topology evidence="1">Multi-pass membrane protein</topology>
    </subcellularLocation>
</comment>
<evidence type="ECO:0000256" key="2">
    <source>
        <dbReference type="ARBA" id="ARBA00008974"/>
    </source>
</evidence>
<feature type="transmembrane region" description="Helical" evidence="6">
    <location>
        <begin position="197"/>
        <end position="219"/>
    </location>
</feature>
<dbReference type="InterPro" id="IPR012681">
    <property type="entry name" value="NCS1"/>
</dbReference>
<feature type="transmembrane region" description="Helical" evidence="6">
    <location>
        <begin position="277"/>
        <end position="300"/>
    </location>
</feature>
<name>A0AAD4PYK9_9EURO</name>
<feature type="transmembrane region" description="Helical" evidence="6">
    <location>
        <begin position="145"/>
        <end position="163"/>
    </location>
</feature>
<protein>
    <submittedName>
        <fullName evidence="7">Uracil permease</fullName>
    </submittedName>
</protein>
<dbReference type="PANTHER" id="PTHR30618">
    <property type="entry name" value="NCS1 FAMILY PURINE/PYRIMIDINE TRANSPORTER"/>
    <property type="match status" value="1"/>
</dbReference>
<feature type="transmembrane region" description="Helical" evidence="6">
    <location>
        <begin position="320"/>
        <end position="338"/>
    </location>
</feature>
<evidence type="ECO:0000256" key="1">
    <source>
        <dbReference type="ARBA" id="ARBA00004141"/>
    </source>
</evidence>
<dbReference type="PANTHER" id="PTHR30618:SF0">
    <property type="entry name" value="PURINE-URACIL PERMEASE NCS1"/>
    <property type="match status" value="1"/>
</dbReference>
<dbReference type="Gene3D" id="1.10.4160.10">
    <property type="entry name" value="Hydantoin permease"/>
    <property type="match status" value="1"/>
</dbReference>
<dbReference type="RefSeq" id="XP_046075006.1">
    <property type="nucleotide sequence ID" value="XM_046215350.1"/>
</dbReference>
<reference evidence="7" key="1">
    <citation type="submission" date="2021-12" db="EMBL/GenBank/DDBJ databases">
        <title>Convergent genome expansion in fungi linked to evolution of root-endophyte symbiosis.</title>
        <authorList>
            <consortium name="DOE Joint Genome Institute"/>
            <person name="Ke Y.-H."/>
            <person name="Bonito G."/>
            <person name="Liao H.-L."/>
            <person name="Looney B."/>
            <person name="Rojas-Flechas A."/>
            <person name="Nash J."/>
            <person name="Hameed K."/>
            <person name="Schadt C."/>
            <person name="Martin F."/>
            <person name="Crous P.W."/>
            <person name="Miettinen O."/>
            <person name="Magnuson J.K."/>
            <person name="Labbe J."/>
            <person name="Jacobson D."/>
            <person name="Doktycz M.J."/>
            <person name="Veneault-Fourrey C."/>
            <person name="Kuo A."/>
            <person name="Mondo S."/>
            <person name="Calhoun S."/>
            <person name="Riley R."/>
            <person name="Ohm R."/>
            <person name="LaButti K."/>
            <person name="Andreopoulos B."/>
            <person name="Pangilinan J."/>
            <person name="Nolan M."/>
            <person name="Tritt A."/>
            <person name="Clum A."/>
            <person name="Lipzen A."/>
            <person name="Daum C."/>
            <person name="Barry K."/>
            <person name="Grigoriev I.V."/>
            <person name="Vilgalys R."/>
        </authorList>
    </citation>
    <scope>NUCLEOTIDE SEQUENCE</scope>
    <source>
        <strain evidence="7">PMI_201</strain>
    </source>
</reference>
<dbReference type="InterPro" id="IPR045225">
    <property type="entry name" value="Uracil/uridine/allantoin_perm"/>
</dbReference>
<keyword evidence="4 6" id="KW-1133">Transmembrane helix</keyword>
<dbReference type="GeneID" id="70245637"/>
<keyword evidence="5 6" id="KW-0472">Membrane</keyword>
<comment type="caution">
    <text evidence="7">The sequence shown here is derived from an EMBL/GenBank/DDBJ whole genome shotgun (WGS) entry which is preliminary data.</text>
</comment>
<feature type="transmembrane region" description="Helical" evidence="6">
    <location>
        <begin position="435"/>
        <end position="453"/>
    </location>
</feature>
<dbReference type="GO" id="GO:0015205">
    <property type="term" value="F:nucleobase transmembrane transporter activity"/>
    <property type="evidence" value="ECO:0007669"/>
    <property type="project" value="TreeGrafter"/>
</dbReference>
<comment type="similarity">
    <text evidence="2">Belongs to the purine-cytosine permease (2.A.39) family.</text>
</comment>
<feature type="transmembrane region" description="Helical" evidence="6">
    <location>
        <begin position="393"/>
        <end position="414"/>
    </location>
</feature>
<feature type="transmembrane region" description="Helical" evidence="6">
    <location>
        <begin position="114"/>
        <end position="133"/>
    </location>
</feature>
<dbReference type="InterPro" id="IPR001248">
    <property type="entry name" value="Pur-cyt_permease"/>
</dbReference>
<evidence type="ECO:0000256" key="5">
    <source>
        <dbReference type="ARBA" id="ARBA00023136"/>
    </source>
</evidence>
<dbReference type="AlphaFoldDB" id="A0AAD4PYK9"/>
<dbReference type="Proteomes" id="UP001201262">
    <property type="component" value="Unassembled WGS sequence"/>
</dbReference>
<dbReference type="FunFam" id="1.10.4160.10:FF:000001">
    <property type="entry name" value="Uracil permease, putative"/>
    <property type="match status" value="1"/>
</dbReference>
<organism evidence="7 8">
    <name type="scientific">Talaromyces proteolyticus</name>
    <dbReference type="NCBI Taxonomy" id="1131652"/>
    <lineage>
        <taxon>Eukaryota</taxon>
        <taxon>Fungi</taxon>
        <taxon>Dikarya</taxon>
        <taxon>Ascomycota</taxon>
        <taxon>Pezizomycotina</taxon>
        <taxon>Eurotiomycetes</taxon>
        <taxon>Eurotiomycetidae</taxon>
        <taxon>Eurotiales</taxon>
        <taxon>Trichocomaceae</taxon>
        <taxon>Talaromyces</taxon>
        <taxon>Talaromyces sect. Bacilispori</taxon>
    </lineage>
</organism>
<dbReference type="EMBL" id="JAJTJA010000003">
    <property type="protein sequence ID" value="KAH8701630.1"/>
    <property type="molecule type" value="Genomic_DNA"/>
</dbReference>